<evidence type="ECO:0000256" key="4">
    <source>
        <dbReference type="ARBA" id="ARBA00023136"/>
    </source>
</evidence>
<comment type="similarity">
    <text evidence="5">Belongs to the 4-toluene sulfonate uptake permease (TSUP) (TC 2.A.102) family.</text>
</comment>
<sequence length="122" mass="12944">MSLLVILALVVIGLIAGFLSGILGVGGGVVMVPLMILLLGFSQHQAQGTSLAVLAVPVTLAAAYNYYQDGSLNWRYALVMALMFVIGGYLGSKLAISLDEKVLKRIFGIVLVVLGFRMIFAK</sequence>
<feature type="transmembrane region" description="Helical" evidence="5">
    <location>
        <begin position="51"/>
        <end position="67"/>
    </location>
</feature>
<accession>K4IYD4</accession>
<dbReference type="OrthoDB" id="595460at2"/>
<dbReference type="RefSeq" id="WP_015026003.1">
    <property type="nucleotide sequence ID" value="NC_018721.1"/>
</dbReference>
<dbReference type="STRING" id="313595.P700755_003897"/>
<dbReference type="InterPro" id="IPR051598">
    <property type="entry name" value="TSUP/Inactive_protease-like"/>
</dbReference>
<keyword evidence="3 5" id="KW-1133">Transmembrane helix</keyword>
<reference evidence="6" key="1">
    <citation type="submission" date="2006-03" db="EMBL/GenBank/DDBJ databases">
        <authorList>
            <person name="Bowman J."/>
            <person name="Ferriera S."/>
            <person name="Johnson J."/>
            <person name="Kravitz S."/>
            <person name="Halpern A."/>
            <person name="Remington K."/>
            <person name="Beeson K."/>
            <person name="Tran B."/>
            <person name="Rogers Y.-H."/>
            <person name="Friedman R."/>
            <person name="Venter J.C."/>
        </authorList>
    </citation>
    <scope>NUCLEOTIDE SEQUENCE [LARGE SCALE GENOMIC DNA]</scope>
    <source>
        <strain evidence="6">ATCC 700755</strain>
    </source>
</reference>
<dbReference type="PANTHER" id="PTHR43701">
    <property type="entry name" value="MEMBRANE TRANSPORTER PROTEIN MJ0441-RELATED"/>
    <property type="match status" value="1"/>
</dbReference>
<dbReference type="AlphaFoldDB" id="K4IYD4"/>
<feature type="transmembrane region" description="Helical" evidence="5">
    <location>
        <begin position="6"/>
        <end position="39"/>
    </location>
</feature>
<evidence type="ECO:0000313" key="7">
    <source>
        <dbReference type="Proteomes" id="UP000008514"/>
    </source>
</evidence>
<dbReference type="eggNOG" id="COG0730">
    <property type="taxonomic scope" value="Bacteria"/>
</dbReference>
<gene>
    <name evidence="6" type="ordered locus">P700755_003897</name>
</gene>
<keyword evidence="5" id="KW-1003">Cell membrane</keyword>
<reference evidence="6" key="2">
    <citation type="submission" date="2012-09" db="EMBL/GenBank/DDBJ databases">
        <title>The complete sequence of Psychroflexus torquis an extreme psychrophile from sea-ice that is stimulated by light.</title>
        <authorList>
            <person name="Feng S."/>
            <person name="Powell S.M."/>
            <person name="Bowman J.P."/>
        </authorList>
    </citation>
    <scope>NUCLEOTIDE SEQUENCE [LARGE SCALE GENOMIC DNA]</scope>
    <source>
        <strain evidence="6">ATCC 700755</strain>
    </source>
</reference>
<evidence type="ECO:0000256" key="3">
    <source>
        <dbReference type="ARBA" id="ARBA00022989"/>
    </source>
</evidence>
<name>K4IYD4_PSYTT</name>
<dbReference type="GO" id="GO:0005886">
    <property type="term" value="C:plasma membrane"/>
    <property type="evidence" value="ECO:0007669"/>
    <property type="project" value="UniProtKB-SubCell"/>
</dbReference>
<keyword evidence="7" id="KW-1185">Reference proteome</keyword>
<dbReference type="Pfam" id="PF01925">
    <property type="entry name" value="TauE"/>
    <property type="match status" value="1"/>
</dbReference>
<dbReference type="HOGENOM" id="CLU_045498_13_2_10"/>
<evidence type="ECO:0000256" key="2">
    <source>
        <dbReference type="ARBA" id="ARBA00022692"/>
    </source>
</evidence>
<organism evidence="6 7">
    <name type="scientific">Psychroflexus torquis (strain ATCC 700755 / CIP 106069 / ACAM 623)</name>
    <dbReference type="NCBI Taxonomy" id="313595"/>
    <lineage>
        <taxon>Bacteria</taxon>
        <taxon>Pseudomonadati</taxon>
        <taxon>Bacteroidota</taxon>
        <taxon>Flavobacteriia</taxon>
        <taxon>Flavobacteriales</taxon>
        <taxon>Flavobacteriaceae</taxon>
        <taxon>Psychroflexus</taxon>
    </lineage>
</organism>
<dbReference type="PANTHER" id="PTHR43701:SF2">
    <property type="entry name" value="MEMBRANE TRANSPORTER PROTEIN YJNA-RELATED"/>
    <property type="match status" value="1"/>
</dbReference>
<comment type="subcellular location">
    <subcellularLocation>
        <location evidence="5">Cell membrane</location>
        <topology evidence="5">Multi-pass membrane protein</topology>
    </subcellularLocation>
    <subcellularLocation>
        <location evidence="1">Membrane</location>
        <topology evidence="1">Multi-pass membrane protein</topology>
    </subcellularLocation>
</comment>
<proteinExistence type="inferred from homology"/>
<dbReference type="InterPro" id="IPR002781">
    <property type="entry name" value="TM_pro_TauE-like"/>
</dbReference>
<protein>
    <recommendedName>
        <fullName evidence="5">Probable membrane transporter protein</fullName>
    </recommendedName>
</protein>
<feature type="transmembrane region" description="Helical" evidence="5">
    <location>
        <begin position="73"/>
        <end position="90"/>
    </location>
</feature>
<evidence type="ECO:0000256" key="1">
    <source>
        <dbReference type="ARBA" id="ARBA00004141"/>
    </source>
</evidence>
<dbReference type="EMBL" id="CP003879">
    <property type="protein sequence ID" value="AFU70470.1"/>
    <property type="molecule type" value="Genomic_DNA"/>
</dbReference>
<evidence type="ECO:0000313" key="6">
    <source>
        <dbReference type="EMBL" id="AFU70470.1"/>
    </source>
</evidence>
<keyword evidence="4 5" id="KW-0472">Membrane</keyword>
<dbReference type="KEGG" id="ptq:P700755_003897"/>
<dbReference type="Proteomes" id="UP000008514">
    <property type="component" value="Chromosome"/>
</dbReference>
<keyword evidence="2 5" id="KW-0812">Transmembrane</keyword>
<feature type="transmembrane region" description="Helical" evidence="5">
    <location>
        <begin position="102"/>
        <end position="120"/>
    </location>
</feature>
<evidence type="ECO:0000256" key="5">
    <source>
        <dbReference type="RuleBase" id="RU363041"/>
    </source>
</evidence>